<dbReference type="EMBL" id="FKBS01000002">
    <property type="protein sequence ID" value="CZZ93927.1"/>
    <property type="molecule type" value="Genomic_DNA"/>
</dbReference>
<dbReference type="InterPro" id="IPR001296">
    <property type="entry name" value="Glyco_trans_1"/>
</dbReference>
<reference evidence="2 3" key="1">
    <citation type="submission" date="2016-03" db="EMBL/GenBank/DDBJ databases">
        <authorList>
            <consortium name="Pathogen Informatics"/>
        </authorList>
    </citation>
    <scope>NUCLEOTIDE SEQUENCE [LARGE SCALE GENOMIC DNA]</scope>
    <source>
        <strain evidence="2 3">NCTC13364</strain>
    </source>
</reference>
<organism evidence="2 3">
    <name type="scientific">Bordetella ansorpii</name>
    <dbReference type="NCBI Taxonomy" id="288768"/>
    <lineage>
        <taxon>Bacteria</taxon>
        <taxon>Pseudomonadati</taxon>
        <taxon>Pseudomonadota</taxon>
        <taxon>Betaproteobacteria</taxon>
        <taxon>Burkholderiales</taxon>
        <taxon>Alcaligenaceae</taxon>
        <taxon>Bordetella</taxon>
    </lineage>
</organism>
<accession>A0A146AVZ3</accession>
<evidence type="ECO:0000313" key="3">
    <source>
        <dbReference type="Proteomes" id="UP000077037"/>
    </source>
</evidence>
<evidence type="ECO:0000259" key="1">
    <source>
        <dbReference type="Pfam" id="PF00534"/>
    </source>
</evidence>
<feature type="domain" description="Glycosyl transferase family 1" evidence="1">
    <location>
        <begin position="214"/>
        <end position="354"/>
    </location>
</feature>
<dbReference type="CDD" id="cd03801">
    <property type="entry name" value="GT4_PimA-like"/>
    <property type="match status" value="1"/>
</dbReference>
<keyword evidence="2" id="KW-0328">Glycosyltransferase</keyword>
<dbReference type="GO" id="GO:0016757">
    <property type="term" value="F:glycosyltransferase activity"/>
    <property type="evidence" value="ECO:0007669"/>
    <property type="project" value="UniProtKB-KW"/>
</dbReference>
<keyword evidence="2" id="KW-0808">Transferase</keyword>
<dbReference type="PANTHER" id="PTHR12526:SF636">
    <property type="entry name" value="BLL3647 PROTEIN"/>
    <property type="match status" value="1"/>
</dbReference>
<protein>
    <submittedName>
        <fullName evidence="2">UDP-D-galactose:(Glucosyl)lipopolysaccharide-1,6-D-galactosyltransferase</fullName>
    </submittedName>
</protein>
<proteinExistence type="predicted"/>
<dbReference type="Gene3D" id="3.40.50.2000">
    <property type="entry name" value="Glycogen Phosphorylase B"/>
    <property type="match status" value="1"/>
</dbReference>
<dbReference type="PANTHER" id="PTHR12526">
    <property type="entry name" value="GLYCOSYLTRANSFERASE"/>
    <property type="match status" value="1"/>
</dbReference>
<gene>
    <name evidence="2" type="ORF">SAMEA1982600_00178</name>
</gene>
<dbReference type="Proteomes" id="UP000077037">
    <property type="component" value="Unassembled WGS sequence"/>
</dbReference>
<dbReference type="Pfam" id="PF00534">
    <property type="entry name" value="Glycos_transf_1"/>
    <property type="match status" value="1"/>
</dbReference>
<dbReference type="RefSeq" id="WP_066406513.1">
    <property type="nucleotide sequence ID" value="NZ_FKBS01000002.1"/>
</dbReference>
<dbReference type="SUPFAM" id="SSF53756">
    <property type="entry name" value="UDP-Glycosyltransferase/glycogen phosphorylase"/>
    <property type="match status" value="1"/>
</dbReference>
<sequence length="390" mass="42789">MTAPVPGRDAPIDVLVFMKHFSPGFKVGGPLQSVLGLIAFLPDTLSIRVIALNRDHTDLTPYPGIATNRWQRFGSAQVYYCASTVRAWRELRASTAGRTLYLQSCFSPGWSMMPLLLAWLGVIRPARIVVAPRGELSDGALSLRSCKKLAALAAMRWLGLHRGVRFQATSQEEAREISARLGVVPHRVVLLRNLPPRRLQHAPVHPAKVRGGLRMVFVSRVSPKKNLYELIDAMAGLPGAVTLDVYGPVDDARYFASCRALVAQHGLYARVRFHGGVHPARVGAVLVEHDVFVLPTKGENFGHAIYEALAHGVPVVLSDRTPWRGLWQDRAGVDVDLAQPDVLRHALARFVEMDDGALAEFRAGAEAVARRYVDSAVDADACRRLFGPGR</sequence>
<dbReference type="AlphaFoldDB" id="A0A146AVZ3"/>
<name>A0A146AVZ3_9BORD</name>
<evidence type="ECO:0000313" key="2">
    <source>
        <dbReference type="EMBL" id="CZZ93927.1"/>
    </source>
</evidence>